<dbReference type="PaxDb" id="73239-Q7RQK1"/>
<dbReference type="InParanoid" id="Q7RQK1"/>
<proteinExistence type="predicted"/>
<dbReference type="AlphaFoldDB" id="Q7RQK1"/>
<evidence type="ECO:0000313" key="2">
    <source>
        <dbReference type="Proteomes" id="UP000008553"/>
    </source>
</evidence>
<organism evidence="1 2">
    <name type="scientific">Plasmodium yoelii yoelii</name>
    <dbReference type="NCBI Taxonomy" id="73239"/>
    <lineage>
        <taxon>Eukaryota</taxon>
        <taxon>Sar</taxon>
        <taxon>Alveolata</taxon>
        <taxon>Apicomplexa</taxon>
        <taxon>Aconoidasida</taxon>
        <taxon>Haemosporida</taxon>
        <taxon>Plasmodiidae</taxon>
        <taxon>Plasmodium</taxon>
        <taxon>Plasmodium (Vinckeia)</taxon>
    </lineage>
</organism>
<keyword evidence="2" id="KW-1185">Reference proteome</keyword>
<dbReference type="Proteomes" id="UP000008553">
    <property type="component" value="Unassembled WGS sequence"/>
</dbReference>
<gene>
    <name evidence="1" type="ORF">PY01095</name>
</gene>
<dbReference type="EMBL" id="AABL01000289">
    <property type="protein sequence ID" value="EAA20236.1"/>
    <property type="molecule type" value="Genomic_DNA"/>
</dbReference>
<evidence type="ECO:0000313" key="1">
    <source>
        <dbReference type="EMBL" id="EAA20236.1"/>
    </source>
</evidence>
<dbReference type="FunCoup" id="Q7RQK1">
    <property type="interactions" value="2"/>
</dbReference>
<dbReference type="KEGG" id="pyo:PY17X_0806900"/>
<accession>Q7RQK1</accession>
<sequence length="683" mass="81782">MGMNSAKVKENILITQKIIEKLSKIKKENVFYNCIPYYDFIYNKYRTYLSIESCFKLFYLQNKYLFIHKNLIYYICNKANNTSIYSIFKIKNEFIIDHIYNCNIYKYKCNFQTGYYNFVHNILLISSIRLCRPINLDSDYNVANEKKKREENKNIKLYNFHKYYNPINYIISFNHNNNSRDNHSEKLQKLKYLIKLYKCFSTNSIRPFNFLNKYLYSLFSSTHLNISTKSFCMHNTIIQRNTNLSSTDEIIRKHNGNKYEYSNKSNKNDHINDAIDMEYNMCEPILNIQNISKLLFYLSKCDAYYYYDIFFNQYYYNIFIHLLSLQKEKYSTTYTSDINMNNIILKKDEENIYDNLIMSFIIFLSSSYLVKDIKRNISSIVKMIYISSMLLKSICNCSYYKYFKYTKNITKSSYEKNIINVSNNNCDENNFILINFENLNYLFNVSYFKKILLLTYIINNIIPDFVKNMKYSETGIQKNLLQYVYKQLRGKNISNKSADFVNTNEFDIFEEKNLNISNISNNIEKNIDRNMNMFITNLLIKNTFNMLDCIPLHVLKIIYHQLFIYPKHNKSHKIINNKKSLLEKQILFIVQDILKKHTHNYMCLLYVTNSHTFFSIDALIVNNVLISKQFTYFKICCSINGFSFLTSHIQILFSHKSNNSLSFIFLKNKIMYLNFTNFSISSL</sequence>
<protein>
    <submittedName>
        <fullName evidence="1">Ymf77</fullName>
    </submittedName>
</protein>
<comment type="caution">
    <text evidence="1">The sequence shown here is derived from an EMBL/GenBank/DDBJ whole genome shotgun (WGS) entry which is preliminary data.</text>
</comment>
<reference evidence="1 2" key="1">
    <citation type="journal article" date="2002" name="Nature">
        <title>Genome sequence and comparative analysis of the model rodent malaria parasite Plasmodium yoelii yoelii.</title>
        <authorList>
            <person name="Carlton J.M."/>
            <person name="Angiuoli S.V."/>
            <person name="Suh B.B."/>
            <person name="Kooij T.W."/>
            <person name="Pertea M."/>
            <person name="Silva J.C."/>
            <person name="Ermolaeva M.D."/>
            <person name="Allen J.E."/>
            <person name="Selengut J.D."/>
            <person name="Koo H.L."/>
            <person name="Peterson J.D."/>
            <person name="Pop M."/>
            <person name="Kosack D.S."/>
            <person name="Shumway M.F."/>
            <person name="Bidwell S.L."/>
            <person name="Shallom S.J."/>
            <person name="van Aken S.E."/>
            <person name="Riedmuller S.B."/>
            <person name="Feldblyum T.V."/>
            <person name="Cho J.K."/>
            <person name="Quackenbush J."/>
            <person name="Sedegah M."/>
            <person name="Shoaibi A."/>
            <person name="Cummings L.M."/>
            <person name="Florens L."/>
            <person name="Yates J.R."/>
            <person name="Raine J.D."/>
            <person name="Sinden R.E."/>
            <person name="Harris M.A."/>
            <person name="Cunningham D.A."/>
            <person name="Preiser P.R."/>
            <person name="Bergman L.W."/>
            <person name="Vaidya A.B."/>
            <person name="van Lin L.H."/>
            <person name="Janse C.J."/>
            <person name="Waters A.P."/>
            <person name="Smith H.O."/>
            <person name="White O.R."/>
            <person name="Salzberg S.L."/>
            <person name="Venter J.C."/>
            <person name="Fraser C.M."/>
            <person name="Hoffman S.L."/>
            <person name="Gardner M.J."/>
            <person name="Carucci D.J."/>
        </authorList>
    </citation>
    <scope>NUCLEOTIDE SEQUENCE [LARGE SCALE GENOMIC DNA]</scope>
    <source>
        <strain evidence="1 2">17XNL</strain>
    </source>
</reference>
<name>Q7RQK1_PLAYO</name>